<proteinExistence type="predicted"/>
<sequence length="138" mass="15763">MNVKVIDVLARIMGGFGFTAIITFVTLTALLVNGIEPQLVDIWKKMLGSMIMGAFFGLASYLFQVPHWSPLRQIATHFSLSIIIFFPIAIWVEWLPAKPLPLLIGLLTFMAIYACFWASFAFYYRREIKDLNNKINDK</sequence>
<reference evidence="2" key="1">
    <citation type="submission" date="2021-03" db="EMBL/GenBank/DDBJ databases">
        <title>Antimicrobial resistance genes in bacteria isolated from Japanese honey, and their potential for conferring macrolide and lincosamide resistance in the American foulbrood pathogen Paenibacillus larvae.</title>
        <authorList>
            <person name="Okamoto M."/>
            <person name="Kumagai M."/>
            <person name="Kanamori H."/>
            <person name="Takamatsu D."/>
        </authorList>
    </citation>
    <scope>NUCLEOTIDE SEQUENCE</scope>
    <source>
        <strain evidence="2">J40TS1</strain>
    </source>
</reference>
<protein>
    <recommendedName>
        <fullName evidence="4">DUF3021 domain-containing protein</fullName>
    </recommendedName>
</protein>
<dbReference type="EMBL" id="BOSE01000004">
    <property type="protein sequence ID" value="GIP16963.1"/>
    <property type="molecule type" value="Genomic_DNA"/>
</dbReference>
<organism evidence="2 3">
    <name type="scientific">Paenibacillus montaniterrae</name>
    <dbReference type="NCBI Taxonomy" id="429341"/>
    <lineage>
        <taxon>Bacteria</taxon>
        <taxon>Bacillati</taxon>
        <taxon>Bacillota</taxon>
        <taxon>Bacilli</taxon>
        <taxon>Bacillales</taxon>
        <taxon>Paenibacillaceae</taxon>
        <taxon>Paenibacillus</taxon>
    </lineage>
</organism>
<gene>
    <name evidence="2" type="ORF">J40TS1_26050</name>
</gene>
<evidence type="ECO:0000256" key="1">
    <source>
        <dbReference type="SAM" id="Phobius"/>
    </source>
</evidence>
<dbReference type="AlphaFoldDB" id="A0A919YN61"/>
<feature type="transmembrane region" description="Helical" evidence="1">
    <location>
        <begin position="46"/>
        <end position="63"/>
    </location>
</feature>
<feature type="transmembrane region" description="Helical" evidence="1">
    <location>
        <begin position="75"/>
        <end position="94"/>
    </location>
</feature>
<evidence type="ECO:0000313" key="2">
    <source>
        <dbReference type="EMBL" id="GIP16963.1"/>
    </source>
</evidence>
<keyword evidence="1" id="KW-1133">Transmembrane helix</keyword>
<feature type="transmembrane region" description="Helical" evidence="1">
    <location>
        <begin position="12"/>
        <end position="34"/>
    </location>
</feature>
<keyword evidence="1" id="KW-0812">Transmembrane</keyword>
<keyword evidence="3" id="KW-1185">Reference proteome</keyword>
<dbReference type="RefSeq" id="WP_213515715.1">
    <property type="nucleotide sequence ID" value="NZ_BOSE01000004.1"/>
</dbReference>
<comment type="caution">
    <text evidence="2">The sequence shown here is derived from an EMBL/GenBank/DDBJ whole genome shotgun (WGS) entry which is preliminary data.</text>
</comment>
<name>A0A919YN61_9BACL</name>
<accession>A0A919YN61</accession>
<dbReference type="Proteomes" id="UP000683139">
    <property type="component" value="Unassembled WGS sequence"/>
</dbReference>
<feature type="transmembrane region" description="Helical" evidence="1">
    <location>
        <begin position="100"/>
        <end position="124"/>
    </location>
</feature>
<dbReference type="Pfam" id="PF11457">
    <property type="entry name" value="DUF3021"/>
    <property type="match status" value="1"/>
</dbReference>
<dbReference type="InterPro" id="IPR021560">
    <property type="entry name" value="DUF3021"/>
</dbReference>
<keyword evidence="1" id="KW-0472">Membrane</keyword>
<evidence type="ECO:0008006" key="4">
    <source>
        <dbReference type="Google" id="ProtNLM"/>
    </source>
</evidence>
<evidence type="ECO:0000313" key="3">
    <source>
        <dbReference type="Proteomes" id="UP000683139"/>
    </source>
</evidence>